<accession>A0A2Z7C3L4</accession>
<dbReference type="EMBL" id="KQ999524">
    <property type="protein sequence ID" value="KZV41307.1"/>
    <property type="molecule type" value="Genomic_DNA"/>
</dbReference>
<evidence type="ECO:0000256" key="1">
    <source>
        <dbReference type="ARBA" id="ARBA00005234"/>
    </source>
</evidence>
<feature type="region of interest" description="Disordered" evidence="4">
    <location>
        <begin position="103"/>
        <end position="139"/>
    </location>
</feature>
<evidence type="ECO:0000313" key="7">
    <source>
        <dbReference type="Proteomes" id="UP000250235"/>
    </source>
</evidence>
<feature type="compositionally biased region" description="Low complexity" evidence="4">
    <location>
        <begin position="123"/>
        <end position="134"/>
    </location>
</feature>
<protein>
    <recommendedName>
        <fullName evidence="5">Ubiquitin-like protease family profile domain-containing protein</fullName>
    </recommendedName>
</protein>
<dbReference type="Gene3D" id="3.40.395.10">
    <property type="entry name" value="Adenoviral Proteinase, Chain A"/>
    <property type="match status" value="1"/>
</dbReference>
<dbReference type="InterPro" id="IPR038765">
    <property type="entry name" value="Papain-like_cys_pep_sf"/>
</dbReference>
<dbReference type="SUPFAM" id="SSF54001">
    <property type="entry name" value="Cysteine proteinases"/>
    <property type="match status" value="1"/>
</dbReference>
<reference evidence="6 7" key="1">
    <citation type="journal article" date="2015" name="Proc. Natl. Acad. Sci. U.S.A.">
        <title>The resurrection genome of Boea hygrometrica: A blueprint for survival of dehydration.</title>
        <authorList>
            <person name="Xiao L."/>
            <person name="Yang G."/>
            <person name="Zhang L."/>
            <person name="Yang X."/>
            <person name="Zhao S."/>
            <person name="Ji Z."/>
            <person name="Zhou Q."/>
            <person name="Hu M."/>
            <person name="Wang Y."/>
            <person name="Chen M."/>
            <person name="Xu Y."/>
            <person name="Jin H."/>
            <person name="Xiao X."/>
            <person name="Hu G."/>
            <person name="Bao F."/>
            <person name="Hu Y."/>
            <person name="Wan P."/>
            <person name="Li L."/>
            <person name="Deng X."/>
            <person name="Kuang T."/>
            <person name="Xiang C."/>
            <person name="Zhu J.K."/>
            <person name="Oliver M.J."/>
            <person name="He Y."/>
        </authorList>
    </citation>
    <scope>NUCLEOTIDE SEQUENCE [LARGE SCALE GENOMIC DNA]</scope>
    <source>
        <strain evidence="7">cv. XS01</strain>
    </source>
</reference>
<dbReference type="InterPro" id="IPR003653">
    <property type="entry name" value="Peptidase_C48_C"/>
</dbReference>
<dbReference type="Pfam" id="PF02902">
    <property type="entry name" value="Peptidase_C48"/>
    <property type="match status" value="1"/>
</dbReference>
<evidence type="ECO:0000256" key="4">
    <source>
        <dbReference type="SAM" id="MobiDB-lite"/>
    </source>
</evidence>
<gene>
    <name evidence="6" type="ORF">F511_38698</name>
</gene>
<feature type="compositionally biased region" description="Pro residues" evidence="4">
    <location>
        <begin position="103"/>
        <end position="122"/>
    </location>
</feature>
<evidence type="ECO:0000256" key="3">
    <source>
        <dbReference type="ARBA" id="ARBA00022801"/>
    </source>
</evidence>
<keyword evidence="2" id="KW-0645">Protease</keyword>
<proteinExistence type="inferred from homology"/>
<evidence type="ECO:0000313" key="6">
    <source>
        <dbReference type="EMBL" id="KZV41307.1"/>
    </source>
</evidence>
<keyword evidence="7" id="KW-1185">Reference proteome</keyword>
<organism evidence="6 7">
    <name type="scientific">Dorcoceras hygrometricum</name>
    <dbReference type="NCBI Taxonomy" id="472368"/>
    <lineage>
        <taxon>Eukaryota</taxon>
        <taxon>Viridiplantae</taxon>
        <taxon>Streptophyta</taxon>
        <taxon>Embryophyta</taxon>
        <taxon>Tracheophyta</taxon>
        <taxon>Spermatophyta</taxon>
        <taxon>Magnoliopsida</taxon>
        <taxon>eudicotyledons</taxon>
        <taxon>Gunneridae</taxon>
        <taxon>Pentapetalae</taxon>
        <taxon>asterids</taxon>
        <taxon>lamiids</taxon>
        <taxon>Lamiales</taxon>
        <taxon>Gesneriaceae</taxon>
        <taxon>Didymocarpoideae</taxon>
        <taxon>Trichosporeae</taxon>
        <taxon>Loxocarpinae</taxon>
        <taxon>Dorcoceras</taxon>
    </lineage>
</organism>
<dbReference type="GO" id="GO:0008234">
    <property type="term" value="F:cysteine-type peptidase activity"/>
    <property type="evidence" value="ECO:0007669"/>
    <property type="project" value="InterPro"/>
</dbReference>
<feature type="domain" description="Ubiquitin-like protease family profile" evidence="5">
    <location>
        <begin position="259"/>
        <end position="357"/>
    </location>
</feature>
<keyword evidence="3" id="KW-0378">Hydrolase</keyword>
<evidence type="ECO:0000256" key="2">
    <source>
        <dbReference type="ARBA" id="ARBA00022670"/>
    </source>
</evidence>
<name>A0A2Z7C3L4_9LAMI</name>
<sequence length="368" mass="41529">MVKRKATEAVDMELQERTFETNNVILAYEVYNGVGEDFATRREDADVSLPRMCHWVTRKWHKNHAPSHSDVAAAFNNSRCKLMSRGLKVVCSRWRLSPPLISSPPISPPHLRSPPHLSPPHLSPSHLRSPPHLSPSHRQRLERLEERVTGVEAQLTMMLQQEANMMDILKSLQSDMLSFKIIVEGKRARSPVIITGGMTASLETTERAEEKDLPDGFVREVTWTGSPEVAGWTKVVRMVLLSPVREEECGSKESRPEPVKKLTVLDSDRSVDSNGNQLLNFITPLARMMMPHILMAMGVQTDTATRWNIVRPTQFPKQSRSGECGVYVIAAASFTLAERDVYTLNDAVVAVFRKFCACSLWSRSWMLD</sequence>
<dbReference type="AlphaFoldDB" id="A0A2Z7C3L4"/>
<dbReference type="Proteomes" id="UP000250235">
    <property type="component" value="Unassembled WGS sequence"/>
</dbReference>
<evidence type="ECO:0000259" key="5">
    <source>
        <dbReference type="Pfam" id="PF02902"/>
    </source>
</evidence>
<comment type="similarity">
    <text evidence="1">Belongs to the peptidase C48 family.</text>
</comment>
<dbReference type="GO" id="GO:0006508">
    <property type="term" value="P:proteolysis"/>
    <property type="evidence" value="ECO:0007669"/>
    <property type="project" value="UniProtKB-KW"/>
</dbReference>